<dbReference type="Proteomes" id="UP000183407">
    <property type="component" value="Unassembled WGS sequence"/>
</dbReference>
<reference evidence="2" key="1">
    <citation type="submission" date="2016-10" db="EMBL/GenBank/DDBJ databases">
        <authorList>
            <person name="Varghese N."/>
        </authorList>
    </citation>
    <scope>NUCLEOTIDE SEQUENCE [LARGE SCALE GENOMIC DNA]</scope>
    <source>
        <strain evidence="2">DSM 44719</strain>
    </source>
</reference>
<gene>
    <name evidence="1" type="ORF">SAMN04490220_0853</name>
</gene>
<sequence length="42" mass="4567">MGVGSVHETLVDDDGMDCGRVWGVQVTTDVRHDFGRPAVVPR</sequence>
<dbReference type="RefSeq" id="WP_255284939.1">
    <property type="nucleotide sequence ID" value="NZ_FNTL01000003.1"/>
</dbReference>
<organism evidence="1 2">
    <name type="scientific">Rhodococcus jostii</name>
    <dbReference type="NCBI Taxonomy" id="132919"/>
    <lineage>
        <taxon>Bacteria</taxon>
        <taxon>Bacillati</taxon>
        <taxon>Actinomycetota</taxon>
        <taxon>Actinomycetes</taxon>
        <taxon>Mycobacteriales</taxon>
        <taxon>Nocardiaceae</taxon>
        <taxon>Rhodococcus</taxon>
    </lineage>
</organism>
<dbReference type="EMBL" id="FNTL01000003">
    <property type="protein sequence ID" value="SEB44771.1"/>
    <property type="molecule type" value="Genomic_DNA"/>
</dbReference>
<dbReference type="AlphaFoldDB" id="A0A1H4JEX8"/>
<evidence type="ECO:0000313" key="1">
    <source>
        <dbReference type="EMBL" id="SEB44771.1"/>
    </source>
</evidence>
<proteinExistence type="predicted"/>
<protein>
    <submittedName>
        <fullName evidence="1">Uncharacterized protein</fullName>
    </submittedName>
</protein>
<accession>A0A1H4JEX8</accession>
<evidence type="ECO:0000313" key="2">
    <source>
        <dbReference type="Proteomes" id="UP000183407"/>
    </source>
</evidence>
<name>A0A1H4JEX8_RHOJO</name>